<keyword evidence="3" id="KW-1185">Reference proteome</keyword>
<evidence type="ECO:0000313" key="2">
    <source>
        <dbReference type="EMBL" id="CAG8608435.1"/>
    </source>
</evidence>
<dbReference type="EMBL" id="CAJVPQ010002784">
    <property type="protein sequence ID" value="CAG8608435.1"/>
    <property type="molecule type" value="Genomic_DNA"/>
</dbReference>
<dbReference type="Proteomes" id="UP000789570">
    <property type="component" value="Unassembled WGS sequence"/>
</dbReference>
<organism evidence="2 3">
    <name type="scientific">Funneliformis caledonium</name>
    <dbReference type="NCBI Taxonomy" id="1117310"/>
    <lineage>
        <taxon>Eukaryota</taxon>
        <taxon>Fungi</taxon>
        <taxon>Fungi incertae sedis</taxon>
        <taxon>Mucoromycota</taxon>
        <taxon>Glomeromycotina</taxon>
        <taxon>Glomeromycetes</taxon>
        <taxon>Glomerales</taxon>
        <taxon>Glomeraceae</taxon>
        <taxon>Funneliformis</taxon>
    </lineage>
</organism>
<protein>
    <submittedName>
        <fullName evidence="2">14925_t:CDS:1</fullName>
    </submittedName>
</protein>
<feature type="region of interest" description="Disordered" evidence="1">
    <location>
        <begin position="1"/>
        <end position="21"/>
    </location>
</feature>
<evidence type="ECO:0000256" key="1">
    <source>
        <dbReference type="SAM" id="MobiDB-lite"/>
    </source>
</evidence>
<evidence type="ECO:0000313" key="3">
    <source>
        <dbReference type="Proteomes" id="UP000789570"/>
    </source>
</evidence>
<comment type="caution">
    <text evidence="2">The sequence shown here is derived from an EMBL/GenBank/DDBJ whole genome shotgun (WGS) entry which is preliminary data.</text>
</comment>
<reference evidence="2" key="1">
    <citation type="submission" date="2021-06" db="EMBL/GenBank/DDBJ databases">
        <authorList>
            <person name="Kallberg Y."/>
            <person name="Tangrot J."/>
            <person name="Rosling A."/>
        </authorList>
    </citation>
    <scope>NUCLEOTIDE SEQUENCE</scope>
    <source>
        <strain evidence="2">UK204</strain>
    </source>
</reference>
<gene>
    <name evidence="2" type="ORF">FCALED_LOCUS8946</name>
</gene>
<sequence>MSFENIDGNEGYNSSDDEDLDAEFELEDGYFDKEGKFISNFS</sequence>
<dbReference type="AlphaFoldDB" id="A0A9N9CLV4"/>
<accession>A0A9N9CLV4</accession>
<proteinExistence type="predicted"/>
<name>A0A9N9CLV4_9GLOM</name>